<name>A0A939GFA7_9BACT</name>
<dbReference type="RefSeq" id="WP_207362943.1">
    <property type="nucleotide sequence ID" value="NZ_JAFMYV010000001.1"/>
</dbReference>
<evidence type="ECO:0000313" key="2">
    <source>
        <dbReference type="EMBL" id="MBO0935388.1"/>
    </source>
</evidence>
<keyword evidence="1" id="KW-0732">Signal</keyword>
<reference evidence="2" key="1">
    <citation type="submission" date="2021-03" db="EMBL/GenBank/DDBJ databases">
        <title>Fibrella sp. HMF5335 genome sequencing and assembly.</title>
        <authorList>
            <person name="Kang H."/>
            <person name="Kim H."/>
            <person name="Bae S."/>
            <person name="Joh K."/>
        </authorList>
    </citation>
    <scope>NUCLEOTIDE SEQUENCE</scope>
    <source>
        <strain evidence="2">HMF5335</strain>
    </source>
</reference>
<proteinExistence type="predicted"/>
<accession>A0A939GFA7</accession>
<protein>
    <submittedName>
        <fullName evidence="2">Uncharacterized protein</fullName>
    </submittedName>
</protein>
<feature type="chain" id="PRO_5036676732" evidence="1">
    <location>
        <begin position="19"/>
        <end position="405"/>
    </location>
</feature>
<comment type="caution">
    <text evidence="2">The sequence shown here is derived from an EMBL/GenBank/DDBJ whole genome shotgun (WGS) entry which is preliminary data.</text>
</comment>
<evidence type="ECO:0000313" key="3">
    <source>
        <dbReference type="Proteomes" id="UP000664034"/>
    </source>
</evidence>
<keyword evidence="3" id="KW-1185">Reference proteome</keyword>
<dbReference type="Proteomes" id="UP000664034">
    <property type="component" value="Unassembled WGS sequence"/>
</dbReference>
<sequence>MKIHLPSLLLYLSLTTLAIGQTIDFPKQPTRLFRHPDVSSAGVKVVAKGISKPVIVTVTLVNPGSVKLNSDPEPATHSFTGDGEWFIPLIVSNDTTEHNLQDYTLLMTYKLEGNPGKQKSFTVLLDAFREEPEPPAILRNDFLLFAGSNLDPTSQRSTLTNFSFEGIFKFDLSPRVHMRVGGFSNRNFSVDSATAIPQVRYINTTPRNPLKVGESQLAVQTFSIDSRVSTQSAGLYADLFYALISKKDTRISWAGHLEYVRRTVTTEIGVVGSVIRDTVPFTQELANRNLVIGSKPTSNDNIFAPGRNIDQYYYAVGVAVERATKVFDLFLEPFVGVVSSNSRISGRATFLYERYVTVGVRAQATIKLLGITAAIDLKDINTGRPFTNISLGIPVSTKSLIDKLK</sequence>
<feature type="signal peptide" evidence="1">
    <location>
        <begin position="1"/>
        <end position="18"/>
    </location>
</feature>
<evidence type="ECO:0000256" key="1">
    <source>
        <dbReference type="SAM" id="SignalP"/>
    </source>
</evidence>
<gene>
    <name evidence="2" type="ORF">J2I47_02390</name>
</gene>
<organism evidence="2 3">
    <name type="scientific">Fibrella rubiginis</name>
    <dbReference type="NCBI Taxonomy" id="2817060"/>
    <lineage>
        <taxon>Bacteria</taxon>
        <taxon>Pseudomonadati</taxon>
        <taxon>Bacteroidota</taxon>
        <taxon>Cytophagia</taxon>
        <taxon>Cytophagales</taxon>
        <taxon>Spirosomataceae</taxon>
        <taxon>Fibrella</taxon>
    </lineage>
</organism>
<dbReference type="AlphaFoldDB" id="A0A939GFA7"/>
<dbReference type="EMBL" id="JAFMYV010000001">
    <property type="protein sequence ID" value="MBO0935388.1"/>
    <property type="molecule type" value="Genomic_DNA"/>
</dbReference>